<dbReference type="Proteomes" id="UP001271007">
    <property type="component" value="Unassembled WGS sequence"/>
</dbReference>
<dbReference type="CDD" id="cd08267">
    <property type="entry name" value="MDR1"/>
    <property type="match status" value="1"/>
</dbReference>
<evidence type="ECO:0000313" key="2">
    <source>
        <dbReference type="EMBL" id="KAK3055539.1"/>
    </source>
</evidence>
<dbReference type="InterPro" id="IPR020843">
    <property type="entry name" value="ER"/>
</dbReference>
<name>A0AAJ0DJW4_9PEZI</name>
<evidence type="ECO:0000313" key="3">
    <source>
        <dbReference type="Proteomes" id="UP001271007"/>
    </source>
</evidence>
<protein>
    <recommendedName>
        <fullName evidence="1">Enoyl reductase (ER) domain-containing protein</fullName>
    </recommendedName>
</protein>
<dbReference type="InterPro" id="IPR052733">
    <property type="entry name" value="Chloroplast_QOR"/>
</dbReference>
<dbReference type="Pfam" id="PF13602">
    <property type="entry name" value="ADH_zinc_N_2"/>
    <property type="match status" value="1"/>
</dbReference>
<dbReference type="SUPFAM" id="SSF50129">
    <property type="entry name" value="GroES-like"/>
    <property type="match status" value="1"/>
</dbReference>
<dbReference type="Gene3D" id="3.40.50.720">
    <property type="entry name" value="NAD(P)-binding Rossmann-like Domain"/>
    <property type="match status" value="1"/>
</dbReference>
<evidence type="ECO:0000259" key="1">
    <source>
        <dbReference type="SMART" id="SM00829"/>
    </source>
</evidence>
<reference evidence="2" key="1">
    <citation type="submission" date="2023-04" db="EMBL/GenBank/DDBJ databases">
        <title>Black Yeasts Isolated from many extreme environments.</title>
        <authorList>
            <person name="Coleine C."/>
            <person name="Stajich J.E."/>
            <person name="Selbmann L."/>
        </authorList>
    </citation>
    <scope>NUCLEOTIDE SEQUENCE</scope>
    <source>
        <strain evidence="2">CCFEE 5312</strain>
    </source>
</reference>
<proteinExistence type="predicted"/>
<dbReference type="PANTHER" id="PTHR44013">
    <property type="entry name" value="ZINC-TYPE ALCOHOL DEHYDROGENASE-LIKE PROTEIN C16A3.02C"/>
    <property type="match status" value="1"/>
</dbReference>
<organism evidence="2 3">
    <name type="scientific">Extremus antarcticus</name>
    <dbReference type="NCBI Taxonomy" id="702011"/>
    <lineage>
        <taxon>Eukaryota</taxon>
        <taxon>Fungi</taxon>
        <taxon>Dikarya</taxon>
        <taxon>Ascomycota</taxon>
        <taxon>Pezizomycotina</taxon>
        <taxon>Dothideomycetes</taxon>
        <taxon>Dothideomycetidae</taxon>
        <taxon>Mycosphaerellales</taxon>
        <taxon>Extremaceae</taxon>
        <taxon>Extremus</taxon>
    </lineage>
</organism>
<dbReference type="Pfam" id="PF08240">
    <property type="entry name" value="ADH_N"/>
    <property type="match status" value="1"/>
</dbReference>
<sequence>MSENKIPSTMRAWQYSSAAGGIEKHLRMNPLASLPTLKPDENLIRVIAMALNPVDYKPVEVPFIGRFTHSKNAIPGLDVVGQVVKPAAGSSFKVGQVVFGVAGSSLFAGGAMADYATINVKTAVPVPEGVDLVQAGTVGIAGVTAYQSIVPFVKPASRVFINGGSGGTGTYGIQIAKAVGCHITTTCSTPNVELCKSLGADEVIDYKKGPVLEQLKKQKPFDLIVDNVGADYSLFFKAHEYSNPSAKYAFVGVTPSLGFFGFMIKASVLPGFLGGAKRKMQLIFAEPKSEDLSVIGHWMAEGKVRGVIDQRFTFEQGIDAIKRQKTGRARGKMVIDVAPELAKS</sequence>
<dbReference type="EMBL" id="JAWDJX010000008">
    <property type="protein sequence ID" value="KAK3055539.1"/>
    <property type="molecule type" value="Genomic_DNA"/>
</dbReference>
<dbReference type="SUPFAM" id="SSF51735">
    <property type="entry name" value="NAD(P)-binding Rossmann-fold domains"/>
    <property type="match status" value="1"/>
</dbReference>
<dbReference type="InterPro" id="IPR013154">
    <property type="entry name" value="ADH-like_N"/>
</dbReference>
<dbReference type="GO" id="GO:0016491">
    <property type="term" value="F:oxidoreductase activity"/>
    <property type="evidence" value="ECO:0007669"/>
    <property type="project" value="InterPro"/>
</dbReference>
<dbReference type="SMART" id="SM00829">
    <property type="entry name" value="PKS_ER"/>
    <property type="match status" value="1"/>
</dbReference>
<dbReference type="InterPro" id="IPR036291">
    <property type="entry name" value="NAD(P)-bd_dom_sf"/>
</dbReference>
<gene>
    <name evidence="2" type="ORF">LTR09_003459</name>
</gene>
<feature type="domain" description="Enoyl reductase (ER)" evidence="1">
    <location>
        <begin position="21"/>
        <end position="335"/>
    </location>
</feature>
<dbReference type="AlphaFoldDB" id="A0AAJ0DJW4"/>
<dbReference type="Gene3D" id="3.90.180.10">
    <property type="entry name" value="Medium-chain alcohol dehydrogenases, catalytic domain"/>
    <property type="match status" value="1"/>
</dbReference>
<dbReference type="InterPro" id="IPR011032">
    <property type="entry name" value="GroES-like_sf"/>
</dbReference>
<accession>A0AAJ0DJW4</accession>
<keyword evidence="3" id="KW-1185">Reference proteome</keyword>
<dbReference type="PANTHER" id="PTHR44013:SF1">
    <property type="entry name" value="ZINC-TYPE ALCOHOL DEHYDROGENASE-LIKE PROTEIN C16A3.02C"/>
    <property type="match status" value="1"/>
</dbReference>
<comment type="caution">
    <text evidence="2">The sequence shown here is derived from an EMBL/GenBank/DDBJ whole genome shotgun (WGS) entry which is preliminary data.</text>
</comment>